<dbReference type="GeneID" id="20207712"/>
<keyword evidence="3" id="KW-1185">Reference proteome</keyword>
<dbReference type="EMBL" id="KB097579">
    <property type="protein sequence ID" value="ESN93990.1"/>
    <property type="molecule type" value="Genomic_DNA"/>
</dbReference>
<reference evidence="3" key="1">
    <citation type="submission" date="2012-12" db="EMBL/GenBank/DDBJ databases">
        <authorList>
            <person name="Hellsten U."/>
            <person name="Grimwood J."/>
            <person name="Chapman J.A."/>
            <person name="Shapiro H."/>
            <person name="Aerts A."/>
            <person name="Otillar R.P."/>
            <person name="Terry A.Y."/>
            <person name="Boore J.L."/>
            <person name="Simakov O."/>
            <person name="Marletaz F."/>
            <person name="Cho S.-J."/>
            <person name="Edsinger-Gonzales E."/>
            <person name="Havlak P."/>
            <person name="Kuo D.-H."/>
            <person name="Larsson T."/>
            <person name="Lv J."/>
            <person name="Arendt D."/>
            <person name="Savage R."/>
            <person name="Osoegawa K."/>
            <person name="de Jong P."/>
            <person name="Lindberg D.R."/>
            <person name="Seaver E.C."/>
            <person name="Weisblat D.A."/>
            <person name="Putnam N.H."/>
            <person name="Grigoriev I.V."/>
            <person name="Rokhsar D.S."/>
        </authorList>
    </citation>
    <scope>NUCLEOTIDE SEQUENCE</scope>
</reference>
<organism evidence="2 3">
    <name type="scientific">Helobdella robusta</name>
    <name type="common">Californian leech</name>
    <dbReference type="NCBI Taxonomy" id="6412"/>
    <lineage>
        <taxon>Eukaryota</taxon>
        <taxon>Metazoa</taxon>
        <taxon>Spiralia</taxon>
        <taxon>Lophotrochozoa</taxon>
        <taxon>Annelida</taxon>
        <taxon>Clitellata</taxon>
        <taxon>Hirudinea</taxon>
        <taxon>Rhynchobdellida</taxon>
        <taxon>Glossiphoniidae</taxon>
        <taxon>Helobdella</taxon>
    </lineage>
</organism>
<evidence type="ECO:0000313" key="1">
    <source>
        <dbReference type="EMBL" id="ESN93990.1"/>
    </source>
</evidence>
<reference evidence="2" key="3">
    <citation type="submission" date="2015-06" db="UniProtKB">
        <authorList>
            <consortium name="EnsemblMetazoa"/>
        </authorList>
    </citation>
    <scope>IDENTIFICATION</scope>
</reference>
<dbReference type="AlphaFoldDB" id="T1FFW3"/>
<dbReference type="EMBL" id="AMQM01007184">
    <property type="status" value="NOT_ANNOTATED_CDS"/>
    <property type="molecule type" value="Genomic_DNA"/>
</dbReference>
<dbReference type="InParanoid" id="T1FFW3"/>
<reference evidence="1 3" key="2">
    <citation type="journal article" date="2013" name="Nature">
        <title>Insights into bilaterian evolution from three spiralian genomes.</title>
        <authorList>
            <person name="Simakov O."/>
            <person name="Marletaz F."/>
            <person name="Cho S.J."/>
            <person name="Edsinger-Gonzales E."/>
            <person name="Havlak P."/>
            <person name="Hellsten U."/>
            <person name="Kuo D.H."/>
            <person name="Larsson T."/>
            <person name="Lv J."/>
            <person name="Arendt D."/>
            <person name="Savage R."/>
            <person name="Osoegawa K."/>
            <person name="de Jong P."/>
            <person name="Grimwood J."/>
            <person name="Chapman J.A."/>
            <person name="Shapiro H."/>
            <person name="Aerts A."/>
            <person name="Otillar R.P."/>
            <person name="Terry A.Y."/>
            <person name="Boore J.L."/>
            <person name="Grigoriev I.V."/>
            <person name="Lindberg D.R."/>
            <person name="Seaver E.C."/>
            <person name="Weisblat D.A."/>
            <person name="Putnam N.H."/>
            <person name="Rokhsar D.S."/>
        </authorList>
    </citation>
    <scope>NUCLEOTIDE SEQUENCE</scope>
</reference>
<name>T1FFW3_HELRO</name>
<dbReference type="KEGG" id="hro:HELRODRAFT_180410"/>
<sequence>MSTHSKLSLAESTMDLYQWMEEAGRPPAPRFKVTSLIKHRKTLKSFPPLCAKPAPPKPEAPVDEKVEVENLMPTDFDVLLKYITRSMLKDRPTSIVNYIADLLDDCIDKRKLVKMQRLTEMADFKN</sequence>
<proteinExistence type="predicted"/>
<evidence type="ECO:0000313" key="3">
    <source>
        <dbReference type="Proteomes" id="UP000015101"/>
    </source>
</evidence>
<protein>
    <submittedName>
        <fullName evidence="1 2">Uncharacterized protein</fullName>
    </submittedName>
</protein>
<dbReference type="CTD" id="20207712"/>
<dbReference type="EnsemblMetazoa" id="HelroT180410">
    <property type="protein sequence ID" value="HelroP180410"/>
    <property type="gene ID" value="HelroG180410"/>
</dbReference>
<dbReference type="HOGENOM" id="CLU_1983983_0_0_1"/>
<evidence type="ECO:0000313" key="2">
    <source>
        <dbReference type="EnsemblMetazoa" id="HelroP180410"/>
    </source>
</evidence>
<dbReference type="RefSeq" id="XP_009027960.1">
    <property type="nucleotide sequence ID" value="XM_009029712.1"/>
</dbReference>
<dbReference type="Proteomes" id="UP000015101">
    <property type="component" value="Unassembled WGS sequence"/>
</dbReference>
<gene>
    <name evidence="2" type="primary">20207712</name>
    <name evidence="1" type="ORF">HELRODRAFT_180410</name>
</gene>
<accession>T1FFW3</accession>